<proteinExistence type="predicted"/>
<name>A0A7R6SWF7_9GAMM</name>
<dbReference type="Pfam" id="PF07589">
    <property type="entry name" value="PEP-CTERM"/>
    <property type="match status" value="1"/>
</dbReference>
<feature type="chain" id="PRO_5032431112" description="Ice-binding protein C-terminal domain-containing protein" evidence="1">
    <location>
        <begin position="23"/>
        <end position="234"/>
    </location>
</feature>
<sequence>MSAFTKISAAAVLTLAASTASAALITETGSFGTQGSSTDVAMGALNEKITIAGFDAALGNLTGVNVTVYGQLDSSGTSQNTSAANGRADVSINIFQDWKVSTAAADDHIFQGFMLSYLTDESSTAGTFDLATNDTFSYGVSSGELSTSLTGVDLSAFSAGPVEFDFTGFAQTNINNSVDSGTGAFINSFATGSWGQVDVAYTYDAALPPSTVPVPGTVALLGLGLLAMRARKSA</sequence>
<evidence type="ECO:0000313" key="3">
    <source>
        <dbReference type="EMBL" id="BBB29672.1"/>
    </source>
</evidence>
<dbReference type="KEGG" id="njp:NEJAP_1721"/>
<reference evidence="3 4" key="1">
    <citation type="journal article" date="2008" name="Int. J. Syst. Evol. Microbiol.">
        <title>Neptunomonas japonica sp. nov., an Osedax japonicus symbiont-like bacterium isolated from sediment adjacent to sperm whale carcasses off Kagoshima, Japan.</title>
        <authorList>
            <person name="Miyazaki M."/>
            <person name="Nogi Y."/>
            <person name="Fujiwara Y."/>
            <person name="Kawato M."/>
            <person name="Kubokawa K."/>
            <person name="Horikoshi K."/>
        </authorList>
    </citation>
    <scope>NUCLEOTIDE SEQUENCE [LARGE SCALE GENOMIC DNA]</scope>
    <source>
        <strain evidence="3 4">JAMM 1380</strain>
    </source>
</reference>
<dbReference type="AlphaFoldDB" id="A0A7R6SWF7"/>
<protein>
    <recommendedName>
        <fullName evidence="2">Ice-binding protein C-terminal domain-containing protein</fullName>
    </recommendedName>
</protein>
<dbReference type="EMBL" id="AP014546">
    <property type="protein sequence ID" value="BBB29672.1"/>
    <property type="molecule type" value="Genomic_DNA"/>
</dbReference>
<evidence type="ECO:0000259" key="2">
    <source>
        <dbReference type="Pfam" id="PF07589"/>
    </source>
</evidence>
<evidence type="ECO:0000313" key="4">
    <source>
        <dbReference type="Proteomes" id="UP000595332"/>
    </source>
</evidence>
<evidence type="ECO:0000256" key="1">
    <source>
        <dbReference type="SAM" id="SignalP"/>
    </source>
</evidence>
<keyword evidence="4" id="KW-1185">Reference proteome</keyword>
<dbReference type="Proteomes" id="UP000595332">
    <property type="component" value="Chromosome"/>
</dbReference>
<dbReference type="NCBIfam" id="NF033208">
    <property type="entry name" value="choice_anch_E"/>
    <property type="match status" value="1"/>
</dbReference>
<feature type="signal peptide" evidence="1">
    <location>
        <begin position="1"/>
        <end position="22"/>
    </location>
</feature>
<keyword evidence="1" id="KW-0732">Signal</keyword>
<dbReference type="InterPro" id="IPR013424">
    <property type="entry name" value="Ice-binding_C"/>
</dbReference>
<accession>A0A7R6SWF7</accession>
<dbReference type="RefSeq" id="WP_201350271.1">
    <property type="nucleotide sequence ID" value="NZ_AP014546.1"/>
</dbReference>
<organism evidence="3 4">
    <name type="scientific">Neptunomonas japonica JAMM 1380</name>
    <dbReference type="NCBI Taxonomy" id="1441457"/>
    <lineage>
        <taxon>Bacteria</taxon>
        <taxon>Pseudomonadati</taxon>
        <taxon>Pseudomonadota</taxon>
        <taxon>Gammaproteobacteria</taxon>
        <taxon>Oceanospirillales</taxon>
        <taxon>Oceanospirillaceae</taxon>
        <taxon>Neptunomonas</taxon>
    </lineage>
</organism>
<gene>
    <name evidence="3" type="ORF">NEJAP_1721</name>
</gene>
<dbReference type="NCBIfam" id="TIGR02595">
    <property type="entry name" value="PEP_CTERM"/>
    <property type="match status" value="1"/>
</dbReference>
<feature type="domain" description="Ice-binding protein C-terminal" evidence="2">
    <location>
        <begin position="211"/>
        <end position="232"/>
    </location>
</feature>